<evidence type="ECO:0000313" key="1">
    <source>
        <dbReference type="EMBL" id="GAA0386285.1"/>
    </source>
</evidence>
<organism evidence="1 2">
    <name type="scientific">Streptomyces luteireticuli</name>
    <dbReference type="NCBI Taxonomy" id="173858"/>
    <lineage>
        <taxon>Bacteria</taxon>
        <taxon>Bacillati</taxon>
        <taxon>Actinomycetota</taxon>
        <taxon>Actinomycetes</taxon>
        <taxon>Kitasatosporales</taxon>
        <taxon>Streptomycetaceae</taxon>
        <taxon>Streptomyces</taxon>
    </lineage>
</organism>
<evidence type="ECO:0000313" key="2">
    <source>
        <dbReference type="Proteomes" id="UP001500879"/>
    </source>
</evidence>
<accession>A0ABP3I090</accession>
<sequence>MHGRVVEVTPAQDPALESFLAGLHGRELWETRLKDVAWARIDPEKMSTFHNPGAGVGG</sequence>
<dbReference type="EMBL" id="BAAABX010000004">
    <property type="protein sequence ID" value="GAA0386285.1"/>
    <property type="molecule type" value="Genomic_DNA"/>
</dbReference>
<comment type="caution">
    <text evidence="1">The sequence shown here is derived from an EMBL/GenBank/DDBJ whole genome shotgun (WGS) entry which is preliminary data.</text>
</comment>
<reference evidence="2" key="1">
    <citation type="journal article" date="2019" name="Int. J. Syst. Evol. Microbiol.">
        <title>The Global Catalogue of Microorganisms (GCM) 10K type strain sequencing project: providing services to taxonomists for standard genome sequencing and annotation.</title>
        <authorList>
            <consortium name="The Broad Institute Genomics Platform"/>
            <consortium name="The Broad Institute Genome Sequencing Center for Infectious Disease"/>
            <person name="Wu L."/>
            <person name="Ma J."/>
        </authorList>
    </citation>
    <scope>NUCLEOTIDE SEQUENCE [LARGE SCALE GENOMIC DNA]</scope>
    <source>
        <strain evidence="2">JCM 4788</strain>
    </source>
</reference>
<gene>
    <name evidence="1" type="ORF">GCM10010357_03870</name>
</gene>
<keyword evidence="2" id="KW-1185">Reference proteome</keyword>
<dbReference type="Proteomes" id="UP001500879">
    <property type="component" value="Unassembled WGS sequence"/>
</dbReference>
<name>A0ABP3I090_9ACTN</name>
<evidence type="ECO:0008006" key="3">
    <source>
        <dbReference type="Google" id="ProtNLM"/>
    </source>
</evidence>
<protein>
    <recommendedName>
        <fullName evidence="3">GNAT family N-acetyltransferase</fullName>
    </recommendedName>
</protein>
<proteinExistence type="predicted"/>